<comment type="caution">
    <text evidence="3">The sequence shown here is derived from an EMBL/GenBank/DDBJ whole genome shotgun (WGS) entry which is preliminary data.</text>
</comment>
<reference evidence="3 4" key="1">
    <citation type="submission" date="2015-09" db="EMBL/GenBank/DDBJ databases">
        <title>Draft genome sequence of Kouleothrix aurantiaca JCM 19913.</title>
        <authorList>
            <person name="Hemp J."/>
        </authorList>
    </citation>
    <scope>NUCLEOTIDE SEQUENCE [LARGE SCALE GENOMIC DNA]</scope>
    <source>
        <strain evidence="3 4">COM-B</strain>
    </source>
</reference>
<proteinExistence type="predicted"/>
<evidence type="ECO:0000259" key="2">
    <source>
        <dbReference type="Pfam" id="PF14340"/>
    </source>
</evidence>
<dbReference type="AlphaFoldDB" id="A0A0N8PQX7"/>
<feature type="transmembrane region" description="Helical" evidence="1">
    <location>
        <begin position="43"/>
        <end position="62"/>
    </location>
</feature>
<feature type="transmembrane region" description="Helical" evidence="1">
    <location>
        <begin position="116"/>
        <end position="141"/>
    </location>
</feature>
<feature type="transmembrane region" description="Helical" evidence="1">
    <location>
        <begin position="20"/>
        <end position="37"/>
    </location>
</feature>
<evidence type="ECO:0000256" key="1">
    <source>
        <dbReference type="SAM" id="Phobius"/>
    </source>
</evidence>
<dbReference type="PIRSF" id="PIRSF030042">
    <property type="entry name" value="UCP030042"/>
    <property type="match status" value="1"/>
</dbReference>
<keyword evidence="1" id="KW-0812">Transmembrane</keyword>
<gene>
    <name evidence="3" type="ORF">SE17_38500</name>
</gene>
<protein>
    <recommendedName>
        <fullName evidence="2">DUF4395 domain-containing protein</fullName>
    </recommendedName>
</protein>
<keyword evidence="1" id="KW-1133">Transmembrane helix</keyword>
<keyword evidence="1" id="KW-0472">Membrane</keyword>
<dbReference type="EMBL" id="LJCR01002718">
    <property type="protein sequence ID" value="KPV48357.1"/>
    <property type="molecule type" value="Genomic_DNA"/>
</dbReference>
<dbReference type="InterPro" id="IPR016942">
    <property type="entry name" value="UCP030042"/>
</dbReference>
<dbReference type="InterPro" id="IPR025508">
    <property type="entry name" value="DUF4395"/>
</dbReference>
<organism evidence="3 4">
    <name type="scientific">Kouleothrix aurantiaca</name>
    <dbReference type="NCBI Taxonomy" id="186479"/>
    <lineage>
        <taxon>Bacteria</taxon>
        <taxon>Bacillati</taxon>
        <taxon>Chloroflexota</taxon>
        <taxon>Chloroflexia</taxon>
        <taxon>Chloroflexales</taxon>
        <taxon>Roseiflexineae</taxon>
        <taxon>Roseiflexaceae</taxon>
        <taxon>Kouleothrix</taxon>
    </lineage>
</organism>
<accession>A0A0N8PQX7</accession>
<dbReference type="Proteomes" id="UP000050509">
    <property type="component" value="Unassembled WGS sequence"/>
</dbReference>
<feature type="domain" description="DUF4395" evidence="2">
    <location>
        <begin position="15"/>
        <end position="145"/>
    </location>
</feature>
<name>A0A0N8PQX7_9CHLR</name>
<feature type="transmembrane region" description="Helical" evidence="1">
    <location>
        <begin position="90"/>
        <end position="110"/>
    </location>
</feature>
<keyword evidence="4" id="KW-1185">Reference proteome</keyword>
<evidence type="ECO:0000313" key="3">
    <source>
        <dbReference type="EMBL" id="KPV48357.1"/>
    </source>
</evidence>
<evidence type="ECO:0000313" key="4">
    <source>
        <dbReference type="Proteomes" id="UP000050509"/>
    </source>
</evidence>
<dbReference type="Pfam" id="PF14340">
    <property type="entry name" value="DUF4395"/>
    <property type="match status" value="1"/>
</dbReference>
<sequence>MRSISATQAAANGRVDRTALRTNQAFIIALLAVAFVAAQPWLVAFVCAVMALGTALPQAALFQRIYRDVLRPAGLLKPDVHEEDPAPHRFAQGMGAAVLLAASVALFAGATTFGWGLAFVVIALAAVNLFFGFCAGCFVYFQLARLRG</sequence>